<dbReference type="PANTHER" id="PTHR34985:SF1">
    <property type="entry name" value="SLR0554 PROTEIN"/>
    <property type="match status" value="1"/>
</dbReference>
<accession>A0A8I0AJL5</accession>
<comment type="caution">
    <text evidence="3">The sequence shown here is derived from an EMBL/GenBank/DDBJ whole genome shotgun (WGS) entry which is preliminary data.</text>
</comment>
<name>A0A8I0AJL5_9FIRM</name>
<dbReference type="Pfam" id="PF05272">
    <property type="entry name" value="VapE-like_dom"/>
    <property type="match status" value="1"/>
</dbReference>
<proteinExistence type="predicted"/>
<evidence type="ECO:0000259" key="2">
    <source>
        <dbReference type="Pfam" id="PF05272"/>
    </source>
</evidence>
<sequence>MQDTQPSMTVEEVRGSLDLTDNGAIKNSIRNCLTVFQNDPVLQGAVRYNILTERIDIVKPLWWSKQTATLTDTDLNYLMLYLEDKYSLTSEKKIQKALSIIADSNKYHPIRDYLNGLEWDGTERIRYALPRFLGAEESEYTYQALRLFMLGAISRVFKPGCKFEVMLCLVGGQGAGKSTFFRLLAVKDEWFSDDLKKIDDDNVYRKMQGHWIIEMSEMIATANAKSIEDIKSFISRAKETYKVPYETHPADRLRQCVFGGSSNTMDFLPLDRSGNRRFLPIMVHPENAEVHILEDEAASRAFIDMMWAEAMFIYQNFPLKLTLSKDMDKELKELQKQFMPEDTKAGLIQSFLDNFKGTQVCSKLIYAEALNHPFDEPKQWEIREINEIMNNSIEGWKPFSNPRSFAKYGRQRGWERIPPPDNEPSATGSNLTDGFRELTEEEARQMELPF</sequence>
<protein>
    <submittedName>
        <fullName evidence="3">Virulence-associated protein E</fullName>
    </submittedName>
</protein>
<dbReference type="EMBL" id="JACOOT010000029">
    <property type="protein sequence ID" value="MBC5651915.1"/>
    <property type="molecule type" value="Genomic_DNA"/>
</dbReference>
<evidence type="ECO:0000256" key="1">
    <source>
        <dbReference type="SAM" id="MobiDB-lite"/>
    </source>
</evidence>
<dbReference type="PANTHER" id="PTHR34985">
    <property type="entry name" value="SLR0554 PROTEIN"/>
    <property type="match status" value="1"/>
</dbReference>
<dbReference type="InterPro" id="IPR007936">
    <property type="entry name" value="VapE-like_dom"/>
</dbReference>
<gene>
    <name evidence="3" type="ORF">H8S54_12555</name>
</gene>
<feature type="domain" description="Virulence-associated protein E-like" evidence="2">
    <location>
        <begin position="114"/>
        <end position="339"/>
    </location>
</feature>
<evidence type="ECO:0000313" key="4">
    <source>
        <dbReference type="Proteomes" id="UP000652847"/>
    </source>
</evidence>
<evidence type="ECO:0000313" key="3">
    <source>
        <dbReference type="EMBL" id="MBC5651915.1"/>
    </source>
</evidence>
<reference evidence="3 4" key="1">
    <citation type="submission" date="2020-08" db="EMBL/GenBank/DDBJ databases">
        <title>Genome public.</title>
        <authorList>
            <person name="Liu C."/>
            <person name="Sun Q."/>
        </authorList>
    </citation>
    <scope>NUCLEOTIDE SEQUENCE [LARGE SCALE GENOMIC DNA]</scope>
    <source>
        <strain evidence="3 4">BX17</strain>
    </source>
</reference>
<feature type="region of interest" description="Disordered" evidence="1">
    <location>
        <begin position="412"/>
        <end position="435"/>
    </location>
</feature>
<dbReference type="Proteomes" id="UP000652847">
    <property type="component" value="Unassembled WGS sequence"/>
</dbReference>
<organism evidence="3 4">
    <name type="scientific">Blautia segnis</name>
    <dbReference type="NCBI Taxonomy" id="2763030"/>
    <lineage>
        <taxon>Bacteria</taxon>
        <taxon>Bacillati</taxon>
        <taxon>Bacillota</taxon>
        <taxon>Clostridia</taxon>
        <taxon>Lachnospirales</taxon>
        <taxon>Lachnospiraceae</taxon>
        <taxon>Blautia</taxon>
    </lineage>
</organism>
<keyword evidence="4" id="KW-1185">Reference proteome</keyword>
<dbReference type="AlphaFoldDB" id="A0A8I0AJL5"/>